<dbReference type="InterPro" id="IPR000008">
    <property type="entry name" value="C2_dom"/>
</dbReference>
<dbReference type="AlphaFoldDB" id="A0A0C3BFM9"/>
<reference evidence="4" key="2">
    <citation type="submission" date="2015-01" db="EMBL/GenBank/DDBJ databases">
        <title>Evolutionary Origins and Diversification of the Mycorrhizal Mutualists.</title>
        <authorList>
            <consortium name="DOE Joint Genome Institute"/>
            <consortium name="Mycorrhizal Genomics Consortium"/>
            <person name="Kohler A."/>
            <person name="Kuo A."/>
            <person name="Nagy L.G."/>
            <person name="Floudas D."/>
            <person name="Copeland A."/>
            <person name="Barry K.W."/>
            <person name="Cichocki N."/>
            <person name="Veneault-Fourrey C."/>
            <person name="LaButti K."/>
            <person name="Lindquist E.A."/>
            <person name="Lipzen A."/>
            <person name="Lundell T."/>
            <person name="Morin E."/>
            <person name="Murat C."/>
            <person name="Riley R."/>
            <person name="Ohm R."/>
            <person name="Sun H."/>
            <person name="Tunlid A."/>
            <person name="Henrissat B."/>
            <person name="Grigoriev I.V."/>
            <person name="Hibbett D.S."/>
            <person name="Martin F."/>
        </authorList>
    </citation>
    <scope>NUCLEOTIDE SEQUENCE [LARGE SCALE GENOMIC DNA]</scope>
    <source>
        <strain evidence="4">MAFF 305830</strain>
    </source>
</reference>
<dbReference type="PANTHER" id="PTHR48104:SF30">
    <property type="entry name" value="METACASPASE-1"/>
    <property type="match status" value="1"/>
</dbReference>
<dbReference type="Pfam" id="PF00168">
    <property type="entry name" value="C2"/>
    <property type="match status" value="1"/>
</dbReference>
<evidence type="ECO:0000256" key="1">
    <source>
        <dbReference type="ARBA" id="ARBA00009005"/>
    </source>
</evidence>
<dbReference type="STRING" id="933852.A0A0C3BFM9"/>
<dbReference type="Pfam" id="PF00656">
    <property type="entry name" value="Peptidase_C14"/>
    <property type="match status" value="1"/>
</dbReference>
<dbReference type="GO" id="GO:0005737">
    <property type="term" value="C:cytoplasm"/>
    <property type="evidence" value="ECO:0007669"/>
    <property type="project" value="TreeGrafter"/>
</dbReference>
<dbReference type="InterPro" id="IPR050452">
    <property type="entry name" value="Metacaspase"/>
</dbReference>
<dbReference type="EMBL" id="KN824285">
    <property type="protein sequence ID" value="KIM30266.1"/>
    <property type="molecule type" value="Genomic_DNA"/>
</dbReference>
<dbReference type="GO" id="GO:0004197">
    <property type="term" value="F:cysteine-type endopeptidase activity"/>
    <property type="evidence" value="ECO:0007669"/>
    <property type="project" value="InterPro"/>
</dbReference>
<proteinExistence type="inferred from homology"/>
<dbReference type="InterPro" id="IPR035892">
    <property type="entry name" value="C2_domain_sf"/>
</dbReference>
<dbReference type="SMART" id="SM00239">
    <property type="entry name" value="C2"/>
    <property type="match status" value="1"/>
</dbReference>
<dbReference type="HOGENOM" id="CLU_477481_0_0_1"/>
<dbReference type="Gene3D" id="3.40.50.12660">
    <property type="match status" value="2"/>
</dbReference>
<dbReference type="PANTHER" id="PTHR48104">
    <property type="entry name" value="METACASPASE-4"/>
    <property type="match status" value="1"/>
</dbReference>
<protein>
    <recommendedName>
        <fullName evidence="2">C2 domain-containing protein</fullName>
    </recommendedName>
</protein>
<dbReference type="PROSITE" id="PS50004">
    <property type="entry name" value="C2"/>
    <property type="match status" value="1"/>
</dbReference>
<comment type="similarity">
    <text evidence="1">Belongs to the peptidase C14B family.</text>
</comment>
<dbReference type="GO" id="GO:0006508">
    <property type="term" value="P:proteolysis"/>
    <property type="evidence" value="ECO:0007669"/>
    <property type="project" value="InterPro"/>
</dbReference>
<keyword evidence="4" id="KW-1185">Reference proteome</keyword>
<accession>A0A0C3BFM9</accession>
<dbReference type="SUPFAM" id="SSF49562">
    <property type="entry name" value="C2 domain (Calcium/lipid-binding domain, CaLB)"/>
    <property type="match status" value="1"/>
</dbReference>
<evidence type="ECO:0000313" key="4">
    <source>
        <dbReference type="Proteomes" id="UP000054097"/>
    </source>
</evidence>
<feature type="domain" description="C2" evidence="2">
    <location>
        <begin position="1"/>
        <end position="120"/>
    </location>
</feature>
<dbReference type="Gene3D" id="2.60.40.150">
    <property type="entry name" value="C2 domain"/>
    <property type="match status" value="1"/>
</dbReference>
<evidence type="ECO:0000259" key="2">
    <source>
        <dbReference type="PROSITE" id="PS50004"/>
    </source>
</evidence>
<evidence type="ECO:0000313" key="3">
    <source>
        <dbReference type="EMBL" id="KIM30266.1"/>
    </source>
</evidence>
<reference evidence="3 4" key="1">
    <citation type="submission" date="2014-04" db="EMBL/GenBank/DDBJ databases">
        <authorList>
            <consortium name="DOE Joint Genome Institute"/>
            <person name="Kuo A."/>
            <person name="Zuccaro A."/>
            <person name="Kohler A."/>
            <person name="Nagy L.G."/>
            <person name="Floudas D."/>
            <person name="Copeland A."/>
            <person name="Barry K.W."/>
            <person name="Cichocki N."/>
            <person name="Veneault-Fourrey C."/>
            <person name="LaButti K."/>
            <person name="Lindquist E.A."/>
            <person name="Lipzen A."/>
            <person name="Lundell T."/>
            <person name="Morin E."/>
            <person name="Murat C."/>
            <person name="Sun H."/>
            <person name="Tunlid A."/>
            <person name="Henrissat B."/>
            <person name="Grigoriev I.V."/>
            <person name="Hibbett D.S."/>
            <person name="Martin F."/>
            <person name="Nordberg H.P."/>
            <person name="Cantor M.N."/>
            <person name="Hua S.X."/>
        </authorList>
    </citation>
    <scope>NUCLEOTIDE SEQUENCE [LARGE SCALE GENOMIC DNA]</scope>
    <source>
        <strain evidence="3 4">MAFF 305830</strain>
    </source>
</reference>
<gene>
    <name evidence="3" type="ORF">M408DRAFT_7773</name>
</gene>
<dbReference type="OrthoDB" id="3223806at2759"/>
<dbReference type="Proteomes" id="UP000054097">
    <property type="component" value="Unassembled WGS sequence"/>
</dbReference>
<sequence>MAEAHAQASLPPTQSRKVTLTVVSAQKLVMRGFFTAPDPFAVITVDSMQTQVTTVIKKTLNPSWNQSFEFTVTKFSVITVQIFDARKFNKKKSLGCLGLIDFNISDVLDLDVGGEGALTSDLKRNHDNVAVRGTAMIRLSAYVSKPLCNRDPLHTSDAIVRLGELAVNTRPDGLSGPRPRSKALLVGVHYTNGNSDTLRVPLEMPGDDVKKMRRLLRTRGYTEILSLVDTNDPERGGMPTDEGILKGLRWLIDDAQPGDRLFFYSIVPLALYNSPERLIIDKELHTILVKPLPAGCTLIALFDCCHSGTMLNLKNAFPRYRLTKRDLKARWVKDWTRVRSSAHPIRRAHSLPAMFSSTPASQAQDTPKIPTRKGTFNSLPLIPPSPVGSLKSQVTHQSNGTNEVLVLPRAPFVNEPHGDSGFSHRSKAENFTEITVSTSQAGILTAPNTTAMFVGMGTESRWIPDEGAIKTTSTSTVFDHEQIATPPIIAISACLDDESAIDLNEGGLLTSTFIQCMNEPFHRDGLRLGNMVAYFADHLIVNALKFGWNECTKGTRPGAMEDAVFLLVVYP</sequence>
<organism evidence="3 4">
    <name type="scientific">Serendipita vermifera MAFF 305830</name>
    <dbReference type="NCBI Taxonomy" id="933852"/>
    <lineage>
        <taxon>Eukaryota</taxon>
        <taxon>Fungi</taxon>
        <taxon>Dikarya</taxon>
        <taxon>Basidiomycota</taxon>
        <taxon>Agaricomycotina</taxon>
        <taxon>Agaricomycetes</taxon>
        <taxon>Sebacinales</taxon>
        <taxon>Serendipitaceae</taxon>
        <taxon>Serendipita</taxon>
    </lineage>
</organism>
<name>A0A0C3BFM9_SERVB</name>
<dbReference type="InterPro" id="IPR011600">
    <property type="entry name" value="Pept_C14_caspase"/>
</dbReference>